<feature type="region of interest" description="Disordered" evidence="7">
    <location>
        <begin position="1"/>
        <end position="27"/>
    </location>
</feature>
<feature type="transmembrane region" description="Helical" evidence="8">
    <location>
        <begin position="56"/>
        <end position="74"/>
    </location>
</feature>
<organism evidence="9 10">
    <name type="scientific">Lysinibacter cavernae</name>
    <dbReference type="NCBI Taxonomy" id="1640652"/>
    <lineage>
        <taxon>Bacteria</taxon>
        <taxon>Bacillati</taxon>
        <taxon>Actinomycetota</taxon>
        <taxon>Actinomycetes</taxon>
        <taxon>Micrococcales</taxon>
        <taxon>Microbacteriaceae</taxon>
        <taxon>Lysinibacter</taxon>
    </lineage>
</organism>
<feature type="transmembrane region" description="Helical" evidence="8">
    <location>
        <begin position="218"/>
        <end position="236"/>
    </location>
</feature>
<dbReference type="AlphaFoldDB" id="A0A7X5TSY4"/>
<dbReference type="InterPro" id="IPR045018">
    <property type="entry name" value="Azg-like"/>
</dbReference>
<comment type="caution">
    <text evidence="9">The sequence shown here is derived from an EMBL/GenBank/DDBJ whole genome shotgun (WGS) entry which is preliminary data.</text>
</comment>
<evidence type="ECO:0000313" key="10">
    <source>
        <dbReference type="Proteomes" id="UP000541033"/>
    </source>
</evidence>
<reference evidence="9 10" key="1">
    <citation type="submission" date="2020-02" db="EMBL/GenBank/DDBJ databases">
        <title>Sequencing the genomes of 1000 actinobacteria strains.</title>
        <authorList>
            <person name="Klenk H.-P."/>
        </authorList>
    </citation>
    <scope>NUCLEOTIDE SEQUENCE [LARGE SCALE GENOMIC DNA]</scope>
    <source>
        <strain evidence="9 10">DSM 27960</strain>
    </source>
</reference>
<dbReference type="RefSeq" id="WP_341777882.1">
    <property type="nucleotide sequence ID" value="NZ_JAAMOX010000001.1"/>
</dbReference>
<dbReference type="GO" id="GO:0005886">
    <property type="term" value="C:plasma membrane"/>
    <property type="evidence" value="ECO:0007669"/>
    <property type="project" value="TreeGrafter"/>
</dbReference>
<protein>
    <submittedName>
        <fullName evidence="9">AGZA family xanthine/uracil permease-like MFS transporter</fullName>
    </submittedName>
</protein>
<name>A0A7X5TSY4_9MICO</name>
<feature type="transmembrane region" description="Helical" evidence="8">
    <location>
        <begin position="179"/>
        <end position="198"/>
    </location>
</feature>
<evidence type="ECO:0000256" key="6">
    <source>
        <dbReference type="ARBA" id="ARBA00023136"/>
    </source>
</evidence>
<feature type="transmembrane region" description="Helical" evidence="8">
    <location>
        <begin position="305"/>
        <end position="323"/>
    </location>
</feature>
<dbReference type="Pfam" id="PF00860">
    <property type="entry name" value="Xan_ur_permease"/>
    <property type="match status" value="1"/>
</dbReference>
<comment type="subcellular location">
    <subcellularLocation>
        <location evidence="1">Endomembrane system</location>
        <topology evidence="1">Multi-pass membrane protein</topology>
    </subcellularLocation>
</comment>
<evidence type="ECO:0000256" key="5">
    <source>
        <dbReference type="ARBA" id="ARBA00022989"/>
    </source>
</evidence>
<evidence type="ECO:0000256" key="1">
    <source>
        <dbReference type="ARBA" id="ARBA00004127"/>
    </source>
</evidence>
<feature type="transmembrane region" description="Helical" evidence="8">
    <location>
        <begin position="387"/>
        <end position="404"/>
    </location>
</feature>
<feature type="transmembrane region" description="Helical" evidence="8">
    <location>
        <begin position="440"/>
        <end position="471"/>
    </location>
</feature>
<evidence type="ECO:0000256" key="3">
    <source>
        <dbReference type="ARBA" id="ARBA00022448"/>
    </source>
</evidence>
<feature type="transmembrane region" description="Helical" evidence="8">
    <location>
        <begin position="483"/>
        <end position="501"/>
    </location>
</feature>
<evidence type="ECO:0000256" key="8">
    <source>
        <dbReference type="SAM" id="Phobius"/>
    </source>
</evidence>
<keyword evidence="10" id="KW-1185">Reference proteome</keyword>
<proteinExistence type="inferred from homology"/>
<dbReference type="EMBL" id="JAAMOX010000001">
    <property type="protein sequence ID" value="NIH53560.1"/>
    <property type="molecule type" value="Genomic_DNA"/>
</dbReference>
<evidence type="ECO:0000256" key="4">
    <source>
        <dbReference type="ARBA" id="ARBA00022692"/>
    </source>
</evidence>
<gene>
    <name evidence="9" type="ORF">FHX76_001428</name>
</gene>
<keyword evidence="6 8" id="KW-0472">Membrane</keyword>
<dbReference type="Proteomes" id="UP000541033">
    <property type="component" value="Unassembled WGS sequence"/>
</dbReference>
<dbReference type="PANTHER" id="PTHR43337">
    <property type="entry name" value="XANTHINE/URACIL PERMEASE C887.17-RELATED"/>
    <property type="match status" value="1"/>
</dbReference>
<evidence type="ECO:0000313" key="9">
    <source>
        <dbReference type="EMBL" id="NIH53560.1"/>
    </source>
</evidence>
<dbReference type="GO" id="GO:0005345">
    <property type="term" value="F:purine nucleobase transmembrane transporter activity"/>
    <property type="evidence" value="ECO:0007669"/>
    <property type="project" value="TreeGrafter"/>
</dbReference>
<accession>A0A7X5TSY4</accession>
<dbReference type="PANTHER" id="PTHR43337:SF1">
    <property type="entry name" value="XANTHINE_URACIL PERMEASE C887.17-RELATED"/>
    <property type="match status" value="1"/>
</dbReference>
<feature type="transmembrane region" description="Helical" evidence="8">
    <location>
        <begin position="94"/>
        <end position="115"/>
    </location>
</feature>
<dbReference type="InterPro" id="IPR006043">
    <property type="entry name" value="NCS2"/>
</dbReference>
<feature type="transmembrane region" description="Helical" evidence="8">
    <location>
        <begin position="148"/>
        <end position="172"/>
    </location>
</feature>
<evidence type="ECO:0000256" key="2">
    <source>
        <dbReference type="ARBA" id="ARBA00005697"/>
    </source>
</evidence>
<dbReference type="GO" id="GO:0012505">
    <property type="term" value="C:endomembrane system"/>
    <property type="evidence" value="ECO:0007669"/>
    <property type="project" value="UniProtKB-SubCell"/>
</dbReference>
<feature type="transmembrane region" description="Helical" evidence="8">
    <location>
        <begin position="243"/>
        <end position="262"/>
    </location>
</feature>
<sequence length="506" mass="51785">MTETNTPSPASDDAADSGSAASSVATAPTAPGFKPALDRFFHITERGSNFGRELRGGLVTFVTMAYIVVLNPLILGGFSEEAATHDVVGGWLNAAQVGAVTALTAGVMTILFGLVANLPYGLAAGLGINSFLAVSVVGQVTWAEAMGLVVINGVIIVLLASTGLRTMIFAAVPRQLKTAITVGIGLFIAFIGFVNSGFVRSSGAASPPVQLGEGGSIATVPTLVFIFGLILMGVLMARKVRGALLIGILGTTIVAIVVEAIFKLGPSFSNEGGWNLNVPQIPSQVIAVPDLGLLGQFSFGAFERIGALAACMLVFTLVFTNFFDAMGTLTGLSKAAGLADENGNFPRLKSALIVEGVGAVAGGAASASSNTIFVDSASGVGEGARTGFANVITGLLFLAAMFFTPLTEAVPLEAAAAALVVVGALMVAQIKDIDFTDFSIALPAFLTIIVMPLTYSIANGIGVGFISWVLIQSMSGKGRKISPLLWIVAAGFLLYFARGPIETLIG</sequence>
<comment type="similarity">
    <text evidence="2">Belongs to the nucleobase:cation symporter-2 (NCS2) (TC 2.A.40) family. Azg-like subfamily.</text>
</comment>
<keyword evidence="3" id="KW-0813">Transport</keyword>
<keyword evidence="5 8" id="KW-1133">Transmembrane helix</keyword>
<keyword evidence="4 8" id="KW-0812">Transmembrane</keyword>
<feature type="transmembrane region" description="Helical" evidence="8">
    <location>
        <begin position="410"/>
        <end position="428"/>
    </location>
</feature>
<evidence type="ECO:0000256" key="7">
    <source>
        <dbReference type="SAM" id="MobiDB-lite"/>
    </source>
</evidence>
<feature type="transmembrane region" description="Helical" evidence="8">
    <location>
        <begin position="122"/>
        <end position="142"/>
    </location>
</feature>